<dbReference type="SUPFAM" id="SSF69572">
    <property type="entry name" value="Activating enzymes of the ubiquitin-like proteins"/>
    <property type="match status" value="1"/>
</dbReference>
<accession>A0A918RCM3</accession>
<gene>
    <name evidence="2" type="ORF">GCM10011617_11540</name>
</gene>
<dbReference type="PANTHER" id="PTHR10953">
    <property type="entry name" value="UBIQUITIN-ACTIVATING ENZYME E1"/>
    <property type="match status" value="1"/>
</dbReference>
<evidence type="ECO:0000259" key="1">
    <source>
        <dbReference type="Pfam" id="PF00899"/>
    </source>
</evidence>
<dbReference type="GO" id="GO:0005737">
    <property type="term" value="C:cytoplasm"/>
    <property type="evidence" value="ECO:0007669"/>
    <property type="project" value="TreeGrafter"/>
</dbReference>
<comment type="caution">
    <text evidence="2">The sequence shown here is derived from an EMBL/GenBank/DDBJ whole genome shotgun (WGS) entry which is preliminary data.</text>
</comment>
<sequence>MTERYLRHDMIDWFDQAKVSQSKAIVIGAGAVGNEVIKNLVLLGIGQIHVFDFDLIEIHNLTRSVLFREEDVGEPKAKVACERARQLDPNVSITFTYGDFWDELSLSQIRNFDAVYCCVDNFEARIRSNLLCRLAGVDLINVGIDSRACVVEVFPLSAGAHVACYECHLPHSVYQRLSQRYSCGHLKKVSFIEKKIPTTIVTSSIAASFACSEGLRLAIEGEAKEAARIFVDTINGTSNKITMDKNAECACCAHISGKVNIFPAQPSISEDIKGLDQAMQLIASDPILVGYRIGEAYKSVFRRASDFNSDFPAQVSDDPGAVDLDIRDSFTPDELVSAAGGMPMPCKFVMANVDDCTLVLEFVREEI</sequence>
<dbReference type="AlphaFoldDB" id="A0A918RCM3"/>
<dbReference type="InterPro" id="IPR045886">
    <property type="entry name" value="ThiF/MoeB/HesA"/>
</dbReference>
<dbReference type="PANTHER" id="PTHR10953:SF102">
    <property type="entry name" value="ADENYLYLTRANSFERASE AND SULFURTRANSFERASE MOCS3"/>
    <property type="match status" value="1"/>
</dbReference>
<reference evidence="2" key="1">
    <citation type="journal article" date="2014" name="Int. J. Syst. Evol. Microbiol.">
        <title>Complete genome sequence of Corynebacterium casei LMG S-19264T (=DSM 44701T), isolated from a smear-ripened cheese.</title>
        <authorList>
            <consortium name="US DOE Joint Genome Institute (JGI-PGF)"/>
            <person name="Walter F."/>
            <person name="Albersmeier A."/>
            <person name="Kalinowski J."/>
            <person name="Ruckert C."/>
        </authorList>
    </citation>
    <scope>NUCLEOTIDE SEQUENCE</scope>
    <source>
        <strain evidence="2">KCTC 32422</strain>
    </source>
</reference>
<dbReference type="GO" id="GO:0008641">
    <property type="term" value="F:ubiquitin-like modifier activating enzyme activity"/>
    <property type="evidence" value="ECO:0007669"/>
    <property type="project" value="InterPro"/>
</dbReference>
<dbReference type="InterPro" id="IPR035985">
    <property type="entry name" value="Ubiquitin-activating_enz"/>
</dbReference>
<dbReference type="InterPro" id="IPR000594">
    <property type="entry name" value="ThiF_NAD_FAD-bd"/>
</dbReference>
<dbReference type="GO" id="GO:0016779">
    <property type="term" value="F:nucleotidyltransferase activity"/>
    <property type="evidence" value="ECO:0007669"/>
    <property type="project" value="TreeGrafter"/>
</dbReference>
<evidence type="ECO:0000313" key="3">
    <source>
        <dbReference type="Proteomes" id="UP000634139"/>
    </source>
</evidence>
<keyword evidence="3" id="KW-1185">Reference proteome</keyword>
<dbReference type="EMBL" id="BMZD01000002">
    <property type="protein sequence ID" value="GGZ93394.1"/>
    <property type="molecule type" value="Genomic_DNA"/>
</dbReference>
<reference evidence="2" key="2">
    <citation type="submission" date="2020-09" db="EMBL/GenBank/DDBJ databases">
        <authorList>
            <person name="Sun Q."/>
            <person name="Kim S."/>
        </authorList>
    </citation>
    <scope>NUCLEOTIDE SEQUENCE</scope>
    <source>
        <strain evidence="2">KCTC 32422</strain>
    </source>
</reference>
<dbReference type="Gene3D" id="3.40.50.720">
    <property type="entry name" value="NAD(P)-binding Rossmann-like Domain"/>
    <property type="match status" value="1"/>
</dbReference>
<dbReference type="Pfam" id="PF00899">
    <property type="entry name" value="ThiF"/>
    <property type="match status" value="1"/>
</dbReference>
<dbReference type="GO" id="GO:0032446">
    <property type="term" value="P:protein modification by small protein conjugation"/>
    <property type="evidence" value="ECO:0007669"/>
    <property type="project" value="TreeGrafter"/>
</dbReference>
<name>A0A918RCM3_9SPHN</name>
<feature type="domain" description="THIF-type NAD/FAD binding fold" evidence="1">
    <location>
        <begin position="15"/>
        <end position="249"/>
    </location>
</feature>
<dbReference type="GO" id="GO:0004792">
    <property type="term" value="F:thiosulfate-cyanide sulfurtransferase activity"/>
    <property type="evidence" value="ECO:0007669"/>
    <property type="project" value="TreeGrafter"/>
</dbReference>
<dbReference type="Proteomes" id="UP000634139">
    <property type="component" value="Unassembled WGS sequence"/>
</dbReference>
<dbReference type="RefSeq" id="WP_189539470.1">
    <property type="nucleotide sequence ID" value="NZ_BMZD01000002.1"/>
</dbReference>
<proteinExistence type="predicted"/>
<evidence type="ECO:0000313" key="2">
    <source>
        <dbReference type="EMBL" id="GGZ93394.1"/>
    </source>
</evidence>
<organism evidence="2 3">
    <name type="scientific">Novosphingobium arvoryzae</name>
    <dbReference type="NCBI Taxonomy" id="1256514"/>
    <lineage>
        <taxon>Bacteria</taxon>
        <taxon>Pseudomonadati</taxon>
        <taxon>Pseudomonadota</taxon>
        <taxon>Alphaproteobacteria</taxon>
        <taxon>Sphingomonadales</taxon>
        <taxon>Sphingomonadaceae</taxon>
        <taxon>Novosphingobium</taxon>
    </lineage>
</organism>
<protein>
    <recommendedName>
        <fullName evidence="1">THIF-type NAD/FAD binding fold domain-containing protein</fullName>
    </recommendedName>
</protein>